<gene>
    <name evidence="4" type="ORF">BIW11_00674</name>
</gene>
<dbReference type="FunCoup" id="A0A1V9XRG1">
    <property type="interactions" value="19"/>
</dbReference>
<feature type="domain" description="Sulfotransferase" evidence="3">
    <location>
        <begin position="48"/>
        <end position="242"/>
    </location>
</feature>
<dbReference type="STRING" id="418985.A0A1V9XRG1"/>
<proteinExistence type="inferred from homology"/>
<organism evidence="4 5">
    <name type="scientific">Tropilaelaps mercedesae</name>
    <dbReference type="NCBI Taxonomy" id="418985"/>
    <lineage>
        <taxon>Eukaryota</taxon>
        <taxon>Metazoa</taxon>
        <taxon>Ecdysozoa</taxon>
        <taxon>Arthropoda</taxon>
        <taxon>Chelicerata</taxon>
        <taxon>Arachnida</taxon>
        <taxon>Acari</taxon>
        <taxon>Parasitiformes</taxon>
        <taxon>Mesostigmata</taxon>
        <taxon>Gamasina</taxon>
        <taxon>Dermanyssoidea</taxon>
        <taxon>Laelapidae</taxon>
        <taxon>Tropilaelaps</taxon>
    </lineage>
</organism>
<protein>
    <submittedName>
        <fullName evidence="4">Sulfotransferase 1C2-like</fullName>
    </submittedName>
</protein>
<dbReference type="AlphaFoldDB" id="A0A1V9XRG1"/>
<dbReference type="InterPro" id="IPR027417">
    <property type="entry name" value="P-loop_NTPase"/>
</dbReference>
<dbReference type="OrthoDB" id="205623at2759"/>
<comment type="caution">
    <text evidence="4">The sequence shown here is derived from an EMBL/GenBank/DDBJ whole genome shotgun (WGS) entry which is preliminary data.</text>
</comment>
<reference evidence="4 5" key="1">
    <citation type="journal article" date="2017" name="Gigascience">
        <title>Draft genome of the honey bee ectoparasitic mite, Tropilaelaps mercedesae, is shaped by the parasitic life history.</title>
        <authorList>
            <person name="Dong X."/>
            <person name="Armstrong S.D."/>
            <person name="Xia D."/>
            <person name="Makepeace B.L."/>
            <person name="Darby A.C."/>
            <person name="Kadowaki T."/>
        </authorList>
    </citation>
    <scope>NUCLEOTIDE SEQUENCE [LARGE SCALE GENOMIC DNA]</scope>
    <source>
        <strain evidence="4">Wuxi-XJTLU</strain>
    </source>
</reference>
<evidence type="ECO:0000259" key="3">
    <source>
        <dbReference type="Pfam" id="PF00685"/>
    </source>
</evidence>
<name>A0A1V9XRG1_9ACAR</name>
<dbReference type="EMBL" id="MNPL01005503">
    <property type="protein sequence ID" value="OQR75982.1"/>
    <property type="molecule type" value="Genomic_DNA"/>
</dbReference>
<dbReference type="GO" id="GO:0008146">
    <property type="term" value="F:sulfotransferase activity"/>
    <property type="evidence" value="ECO:0007669"/>
    <property type="project" value="InterPro"/>
</dbReference>
<evidence type="ECO:0000313" key="4">
    <source>
        <dbReference type="EMBL" id="OQR75982.1"/>
    </source>
</evidence>
<dbReference type="PANTHER" id="PTHR11783">
    <property type="entry name" value="SULFOTRANSFERASE SULT"/>
    <property type="match status" value="1"/>
</dbReference>
<keyword evidence="5" id="KW-1185">Reference proteome</keyword>
<sequence length="331" mass="38953">MKIDETLTGREERIVCLKPLYVDFDGTRMSQIFMIKNWRDSINYKPRPDDVFIATFPKCGTTWTQEITYLINNNGVPPATHTDRMMNSPFIEMTGIEGLQNMRRPGCIKTHLPRNLVPYAPHAKYIYVLRNPKDCVVSYFYHHKNVFPAYEFADGKFEDFFELFMDGKIEYNDYFTHLLSWYPQTKEENTIFLHYEDIKKDPRAEILRLAKFMNKDIYNKMLTTDLLSKIVQNSSIDKMKQDFLNYGIFLENIEKGIPGMRNLAMTNISNKTEDGSAVKFPGFVREGRVGAWKDMFTPEMNTRLENKIREVLEPVCPDIVNKWRQHEIMLS</sequence>
<keyword evidence="2 4" id="KW-0808">Transferase</keyword>
<evidence type="ECO:0000256" key="1">
    <source>
        <dbReference type="ARBA" id="ARBA00005771"/>
    </source>
</evidence>
<dbReference type="Pfam" id="PF00685">
    <property type="entry name" value="Sulfotransfer_1"/>
    <property type="match status" value="1"/>
</dbReference>
<dbReference type="Gene3D" id="3.40.50.300">
    <property type="entry name" value="P-loop containing nucleotide triphosphate hydrolases"/>
    <property type="match status" value="1"/>
</dbReference>
<accession>A0A1V9XRG1</accession>
<dbReference type="Proteomes" id="UP000192247">
    <property type="component" value="Unassembled WGS sequence"/>
</dbReference>
<evidence type="ECO:0000256" key="2">
    <source>
        <dbReference type="ARBA" id="ARBA00022679"/>
    </source>
</evidence>
<dbReference type="InParanoid" id="A0A1V9XRG1"/>
<evidence type="ECO:0000313" key="5">
    <source>
        <dbReference type="Proteomes" id="UP000192247"/>
    </source>
</evidence>
<dbReference type="InterPro" id="IPR000863">
    <property type="entry name" value="Sulfotransferase_dom"/>
</dbReference>
<dbReference type="SUPFAM" id="SSF52540">
    <property type="entry name" value="P-loop containing nucleoside triphosphate hydrolases"/>
    <property type="match status" value="1"/>
</dbReference>
<comment type="similarity">
    <text evidence="1">Belongs to the sulfotransferase 1 family.</text>
</comment>